<dbReference type="RefSeq" id="WP_210219664.1">
    <property type="nucleotide sequence ID" value="NZ_CP072793.1"/>
</dbReference>
<proteinExistence type="predicted"/>
<evidence type="ECO:0000313" key="2">
    <source>
        <dbReference type="EMBL" id="QTR54164.1"/>
    </source>
</evidence>
<dbReference type="InterPro" id="IPR020845">
    <property type="entry name" value="AMP-binding_CS"/>
</dbReference>
<dbReference type="PANTHER" id="PTHR43201:SF32">
    <property type="entry name" value="2-SUCCINYLBENZOATE--COA LIGASE, CHLOROPLASTIC_PEROXISOMAL"/>
    <property type="match status" value="1"/>
</dbReference>
<sequence length="461" mass="49420">MSMLLVKLGQHAHNLSERIALTDGNHQITYAELPNRIAEKAAQIQSKQCRVIGIQLDNSADWVLWDLATVAAGIICVPLPAFFTQQQTQHVIRSAGIDHLVTAQGLIPSGLRDTVDLPQGTGKITFTSGTTGTPKGVCLSQQDLEQVVQSLVTVIGADYASDHLAILPLAILLENVAGVYSALFAGATCHVYSLAKIGMSNPFQPDFQQLALNLTAKRISSAILVPELLRGLTYTLMQAEVRLPDLKFLAVGGAKVAPELLCQAQAVGLPVYEGYGLSECASVVALNTPAQALTGAVGKVLPHIELSCEEGEILIHNPAFLGYLGSAHHGKFATGDLGYVDADGFLHISGRKKNLLITSFGRNVSPEWVESALLSQPEIAQAVVFGDAQPYLTALLVPLSPQVDLNQAVQRANHHLPEYARIQVFHPTAPFTLADGTLTGNGRPRREVIAKQYHHLLCEGK</sequence>
<feature type="domain" description="AMP-dependent synthetase/ligase" evidence="1">
    <location>
        <begin position="11"/>
        <end position="104"/>
    </location>
</feature>
<dbReference type="InterPro" id="IPR000873">
    <property type="entry name" value="AMP-dep_synth/lig_dom"/>
</dbReference>
<name>A0A975FAX7_9GAMM</name>
<dbReference type="InterPro" id="IPR042099">
    <property type="entry name" value="ANL_N_sf"/>
</dbReference>
<dbReference type="Pfam" id="PF00501">
    <property type="entry name" value="AMP-binding"/>
    <property type="match status" value="2"/>
</dbReference>
<dbReference type="KEGG" id="tun:J9260_03450"/>
<feature type="domain" description="AMP-dependent synthetase/ligase" evidence="1">
    <location>
        <begin position="124"/>
        <end position="307"/>
    </location>
</feature>
<keyword evidence="3" id="KW-1185">Reference proteome</keyword>
<evidence type="ECO:0000313" key="3">
    <source>
        <dbReference type="Proteomes" id="UP000672009"/>
    </source>
</evidence>
<dbReference type="PANTHER" id="PTHR43201">
    <property type="entry name" value="ACYL-COA SYNTHETASE"/>
    <property type="match status" value="1"/>
</dbReference>
<gene>
    <name evidence="2" type="ORF">J9260_03450</name>
</gene>
<dbReference type="Gene3D" id="3.30.300.30">
    <property type="match status" value="1"/>
</dbReference>
<dbReference type="Gene3D" id="3.40.50.12780">
    <property type="entry name" value="N-terminal domain of ligase-like"/>
    <property type="match status" value="1"/>
</dbReference>
<organism evidence="2 3">
    <name type="scientific">Thiothrix unzii</name>
    <dbReference type="NCBI Taxonomy" id="111769"/>
    <lineage>
        <taxon>Bacteria</taxon>
        <taxon>Pseudomonadati</taxon>
        <taxon>Pseudomonadota</taxon>
        <taxon>Gammaproteobacteria</taxon>
        <taxon>Thiotrichales</taxon>
        <taxon>Thiotrichaceae</taxon>
        <taxon>Thiothrix</taxon>
    </lineage>
</organism>
<dbReference type="InterPro" id="IPR045851">
    <property type="entry name" value="AMP-bd_C_sf"/>
</dbReference>
<protein>
    <submittedName>
        <fullName evidence="2">AMP-binding protein</fullName>
    </submittedName>
</protein>
<dbReference type="GO" id="GO:0006631">
    <property type="term" value="P:fatty acid metabolic process"/>
    <property type="evidence" value="ECO:0007669"/>
    <property type="project" value="TreeGrafter"/>
</dbReference>
<accession>A0A975FAX7</accession>
<dbReference type="PROSITE" id="PS00455">
    <property type="entry name" value="AMP_BINDING"/>
    <property type="match status" value="1"/>
</dbReference>
<dbReference type="GO" id="GO:0031956">
    <property type="term" value="F:medium-chain fatty acid-CoA ligase activity"/>
    <property type="evidence" value="ECO:0007669"/>
    <property type="project" value="TreeGrafter"/>
</dbReference>
<dbReference type="AlphaFoldDB" id="A0A975FAX7"/>
<reference evidence="2" key="1">
    <citation type="submission" date="2021-04" db="EMBL/GenBank/DDBJ databases">
        <title>Genomics, taxonomy and metabolism of representatives of sulfur bacteria of the genus Thiothrix: Thiothrix fructosivorans QT, Thiothrix unzii A1T and three new species, Thiothrix subterranea sp. nov., Thiothrix litoralis sp. nov. and 'Candidatus Thiothrix anitrata' sp. nov.</title>
        <authorList>
            <person name="Ravin N.V."/>
            <person name="Smolyakov D."/>
            <person name="Rudenko T.S."/>
            <person name="Mardanov A.V."/>
            <person name="Beletsky A.V."/>
            <person name="Markov N.D."/>
            <person name="Fomenkov A.I."/>
            <person name="Roberts R.J."/>
            <person name="Karnachuk O.V."/>
            <person name="Novikov A."/>
            <person name="Grabovich M.Y."/>
        </authorList>
    </citation>
    <scope>NUCLEOTIDE SEQUENCE</scope>
    <source>
        <strain evidence="2">A1</strain>
    </source>
</reference>
<evidence type="ECO:0000259" key="1">
    <source>
        <dbReference type="Pfam" id="PF00501"/>
    </source>
</evidence>
<dbReference type="EMBL" id="CP072793">
    <property type="protein sequence ID" value="QTR54164.1"/>
    <property type="molecule type" value="Genomic_DNA"/>
</dbReference>
<dbReference type="SUPFAM" id="SSF56801">
    <property type="entry name" value="Acetyl-CoA synthetase-like"/>
    <property type="match status" value="1"/>
</dbReference>
<dbReference type="Proteomes" id="UP000672009">
    <property type="component" value="Chromosome"/>
</dbReference>
<dbReference type="Pfam" id="PF23562">
    <property type="entry name" value="AMP-binding_C_3"/>
    <property type="match status" value="1"/>
</dbReference>